<evidence type="ECO:0000313" key="3">
    <source>
        <dbReference type="Proteomes" id="UP000177169"/>
    </source>
</evidence>
<organism evidence="2 3">
    <name type="scientific">Candidatus Woesebacteria bacterium RIFCSPHIGHO2_02_FULL_39_13</name>
    <dbReference type="NCBI Taxonomy" id="1802505"/>
    <lineage>
        <taxon>Bacteria</taxon>
        <taxon>Candidatus Woeseibacteriota</taxon>
    </lineage>
</organism>
<feature type="transmembrane region" description="Helical" evidence="1">
    <location>
        <begin position="45"/>
        <end position="70"/>
    </location>
</feature>
<protein>
    <submittedName>
        <fullName evidence="2">Uncharacterized protein</fullName>
    </submittedName>
</protein>
<comment type="caution">
    <text evidence="2">The sequence shown here is derived from an EMBL/GenBank/DDBJ whole genome shotgun (WGS) entry which is preliminary data.</text>
</comment>
<keyword evidence="1" id="KW-0812">Transmembrane</keyword>
<sequence>MITFIPSVIYAQVYQPPARRIVNPLLNVTLQILSGNIFISRFLPALLTLLFVIGCIYFLFIFTLGAIQWINSGGDKVKLEQARDRVTQAVIGLGVLLSVYGVLSLLEYFFGTNLRSFNTNSIRI</sequence>
<feature type="transmembrane region" description="Helical" evidence="1">
    <location>
        <begin position="21"/>
        <end position="39"/>
    </location>
</feature>
<keyword evidence="1" id="KW-0472">Membrane</keyword>
<proteinExistence type="predicted"/>
<reference evidence="2 3" key="1">
    <citation type="journal article" date="2016" name="Nat. Commun.">
        <title>Thousands of microbial genomes shed light on interconnected biogeochemical processes in an aquifer system.</title>
        <authorList>
            <person name="Anantharaman K."/>
            <person name="Brown C.T."/>
            <person name="Hug L.A."/>
            <person name="Sharon I."/>
            <person name="Castelle C.J."/>
            <person name="Probst A.J."/>
            <person name="Thomas B.C."/>
            <person name="Singh A."/>
            <person name="Wilkins M.J."/>
            <person name="Karaoz U."/>
            <person name="Brodie E.L."/>
            <person name="Williams K.H."/>
            <person name="Hubbard S.S."/>
            <person name="Banfield J.F."/>
        </authorList>
    </citation>
    <scope>NUCLEOTIDE SEQUENCE [LARGE SCALE GENOMIC DNA]</scope>
</reference>
<dbReference type="AlphaFoldDB" id="A0A1F7Z4Y2"/>
<name>A0A1F7Z4Y2_9BACT</name>
<dbReference type="InterPro" id="IPR043993">
    <property type="entry name" value="T4SS_pilin"/>
</dbReference>
<gene>
    <name evidence="2" type="ORF">A3D01_03265</name>
</gene>
<dbReference type="EMBL" id="MGGR01000005">
    <property type="protein sequence ID" value="OGM34534.1"/>
    <property type="molecule type" value="Genomic_DNA"/>
</dbReference>
<accession>A0A1F7Z4Y2</accession>
<dbReference type="Pfam" id="PF18895">
    <property type="entry name" value="T4SS_pilin"/>
    <property type="match status" value="1"/>
</dbReference>
<feature type="transmembrane region" description="Helical" evidence="1">
    <location>
        <begin position="90"/>
        <end position="110"/>
    </location>
</feature>
<keyword evidence="1" id="KW-1133">Transmembrane helix</keyword>
<dbReference type="Proteomes" id="UP000177169">
    <property type="component" value="Unassembled WGS sequence"/>
</dbReference>
<evidence type="ECO:0000256" key="1">
    <source>
        <dbReference type="SAM" id="Phobius"/>
    </source>
</evidence>
<dbReference type="STRING" id="1802505.A3D01_03265"/>
<evidence type="ECO:0000313" key="2">
    <source>
        <dbReference type="EMBL" id="OGM34534.1"/>
    </source>
</evidence>